<keyword evidence="3" id="KW-1185">Reference proteome</keyword>
<dbReference type="Pfam" id="PF16244">
    <property type="entry name" value="DUF4901"/>
    <property type="match status" value="2"/>
</dbReference>
<feature type="domain" description="YcdB/YcdC repeated" evidence="1">
    <location>
        <begin position="60"/>
        <end position="170"/>
    </location>
</feature>
<name>A0A3M8BBZ6_9BACL</name>
<evidence type="ECO:0000259" key="1">
    <source>
        <dbReference type="Pfam" id="PF16244"/>
    </source>
</evidence>
<reference evidence="2 3" key="1">
    <citation type="submission" date="2018-10" db="EMBL/GenBank/DDBJ databases">
        <title>Phylogenomics of Brevibacillus.</title>
        <authorList>
            <person name="Dunlap C."/>
        </authorList>
    </citation>
    <scope>NUCLEOTIDE SEQUENCE [LARGE SCALE GENOMIC DNA]</scope>
    <source>
        <strain evidence="2 3">DSM 100115</strain>
    </source>
</reference>
<comment type="caution">
    <text evidence="2">The sequence shown here is derived from an EMBL/GenBank/DDBJ whole genome shotgun (WGS) entry which is preliminary data.</text>
</comment>
<dbReference type="InterPro" id="IPR032599">
    <property type="entry name" value="YcdB/YcdC_rep_domain"/>
</dbReference>
<feature type="domain" description="YcdB/YcdC repeated" evidence="1">
    <location>
        <begin position="297"/>
        <end position="437"/>
    </location>
</feature>
<evidence type="ECO:0000313" key="3">
    <source>
        <dbReference type="Proteomes" id="UP000268829"/>
    </source>
</evidence>
<gene>
    <name evidence="2" type="ORF">EDM57_02645</name>
</gene>
<protein>
    <submittedName>
        <fullName evidence="2">Peptidase</fullName>
    </submittedName>
</protein>
<accession>A0A3M8BBZ6</accession>
<dbReference type="Proteomes" id="UP000268829">
    <property type="component" value="Unassembled WGS sequence"/>
</dbReference>
<dbReference type="AlphaFoldDB" id="A0A3M8BBZ6"/>
<proteinExistence type="predicted"/>
<organism evidence="2 3">
    <name type="scientific">Brevibacillus gelatini</name>
    <dbReference type="NCBI Taxonomy" id="1655277"/>
    <lineage>
        <taxon>Bacteria</taxon>
        <taxon>Bacillati</taxon>
        <taxon>Bacillota</taxon>
        <taxon>Bacilli</taxon>
        <taxon>Bacillales</taxon>
        <taxon>Paenibacillaceae</taxon>
        <taxon>Brevibacillus</taxon>
    </lineage>
</organism>
<dbReference type="EMBL" id="RHHS01000009">
    <property type="protein sequence ID" value="RNB60792.1"/>
    <property type="molecule type" value="Genomic_DNA"/>
</dbReference>
<sequence length="516" mass="58859">MQNTLDKLKEAIPELKKLRMKSKTERTQSIHYSHPVWDVILTDEPETGAEQNSFAYTTARIVIDSQKGRLLYLDVQNPAWASAAYPDEKLAREKADAFLASMIGKDVSQFKQSKLMSRGKAGMSDEKGTTLEWARSTVHYKTLINQIPVEDHALSVSVDHAGHIIRYDAYNQVLPDEAKWPDPKQAIPLEKAKQVYQDKLKMELQYVAEQPLSYSAPGNVNEKKPMLTYQPNEVRTIDALTGEVLDQPAQQAKENVQVKGEGKSVKIASQKEAEQWLKSQFGIDVSGAIFEYDDHKDNLQRGLQTIESYIWDFSKKDDHAFDTISLTTDAASDRLIAFHLNLREGQEQKNKISVEEAKKKALAVLQPYLDPAVTELTLFTFAYDDKAIPAWVDKSKLRPRNERRTVSFHFEGKRNGIPVSDEFYQVEIDLVTGAVIELNLHPLHPDIVLPAATKLVSAQEAKETYQKEVELELVYYWEHYEDQRAPEPKLVYQPKREGSYRFVDATTGKLIELKYQ</sequence>
<dbReference type="OrthoDB" id="2379565at2"/>
<evidence type="ECO:0000313" key="2">
    <source>
        <dbReference type="EMBL" id="RNB60792.1"/>
    </source>
</evidence>